<dbReference type="InterPro" id="IPR028040">
    <property type="entry name" value="TopoVIB-like"/>
</dbReference>
<sequence>MMQTSRQRKQQGLKTTGGLLVLLWTENGFSAQKLNCTVAAAGLWCAGADSQALYADLRTTLFTCIRACADPDPEELSAFTDLYGSLGLLLTFQVANTEDCTPKLQAHVEEFLQTFGLSNAEIKIHLKFKWGQQTLERDLRVKRKSRVAMGDQPPLTFDVTCSAQPPWAVKERWCHGGHPVRGGRLALSIPPPAMDQGMFGDLRVQFVTLLRPCVLQYPNLPTELTHIQVLVYSPSNVPVPAPFHFFSSLPAALDCQQLGLGRIHCSSYKDLVHSGVVFTVEQEHWDDPVHESAHVPVQQSLQLFLFLQHDDPFISEVTDFIAAEMLIEHHLEDILSNNRQAITAAVQTELCNCLKAQNRRKKRQETLKSAAAVILSSTISIVSSSSNTDFRNTCLNSMKVCDTHELSASLRESLWRTTAWKFLPKDRCYSA</sequence>
<reference evidence="1" key="2">
    <citation type="submission" date="2016-06" db="EMBL/GenBank/DDBJ databases">
        <title>The genome of a short-lived fish provides insights into sex chromosome evolution and the genetic control of aging.</title>
        <authorList>
            <person name="Reichwald K."/>
            <person name="Felder M."/>
            <person name="Petzold A."/>
            <person name="Koch P."/>
            <person name="Groth M."/>
            <person name="Platzer M."/>
        </authorList>
    </citation>
    <scope>NUCLEOTIDE SEQUENCE</scope>
    <source>
        <tissue evidence="1">Brain</tissue>
    </source>
</reference>
<protein>
    <submittedName>
        <fullName evidence="1">Chromosome 11 open reading frame 80</fullName>
    </submittedName>
</protein>
<dbReference type="Pfam" id="PF15091">
    <property type="entry name" value="DUF4554"/>
    <property type="match status" value="1"/>
</dbReference>
<evidence type="ECO:0000313" key="1">
    <source>
        <dbReference type="EMBL" id="SBS49814.1"/>
    </source>
</evidence>
<name>A0A1A8UN86_NOTFU</name>
<dbReference type="AlphaFoldDB" id="A0A1A8UN86"/>
<dbReference type="PANTHER" id="PTHR14652:SF2">
    <property type="entry name" value="TYPE 2 DNA TOPOISOMERASE 6 SUBUNIT B-LIKE"/>
    <property type="match status" value="1"/>
</dbReference>
<proteinExistence type="predicted"/>
<dbReference type="GO" id="GO:0042138">
    <property type="term" value="P:meiotic DNA double-strand break formation"/>
    <property type="evidence" value="ECO:0007669"/>
    <property type="project" value="InterPro"/>
</dbReference>
<dbReference type="EMBL" id="HAEJ01009357">
    <property type="protein sequence ID" value="SBS49814.1"/>
    <property type="molecule type" value="Transcribed_RNA"/>
</dbReference>
<gene>
    <name evidence="1" type="primary">C14H11ORF80</name>
</gene>
<organism evidence="1">
    <name type="scientific">Nothobranchius furzeri</name>
    <name type="common">Turquoise killifish</name>
    <dbReference type="NCBI Taxonomy" id="105023"/>
    <lineage>
        <taxon>Eukaryota</taxon>
        <taxon>Metazoa</taxon>
        <taxon>Chordata</taxon>
        <taxon>Craniata</taxon>
        <taxon>Vertebrata</taxon>
        <taxon>Euteleostomi</taxon>
        <taxon>Actinopterygii</taxon>
        <taxon>Neopterygii</taxon>
        <taxon>Teleostei</taxon>
        <taxon>Neoteleostei</taxon>
        <taxon>Acanthomorphata</taxon>
        <taxon>Ovalentaria</taxon>
        <taxon>Atherinomorphae</taxon>
        <taxon>Cyprinodontiformes</taxon>
        <taxon>Nothobranchiidae</taxon>
        <taxon>Nothobranchius</taxon>
    </lineage>
</organism>
<dbReference type="PANTHER" id="PTHR14652">
    <property type="entry name" value="TYPE 2 DNA TOPOISOMERASE 6 SUBUNIT B-LIKE"/>
    <property type="match status" value="1"/>
</dbReference>
<accession>A0A1A8UN86</accession>
<reference evidence="1" key="1">
    <citation type="submission" date="2016-05" db="EMBL/GenBank/DDBJ databases">
        <authorList>
            <person name="Lavstsen T."/>
            <person name="Jespersen J.S."/>
        </authorList>
    </citation>
    <scope>NUCLEOTIDE SEQUENCE</scope>
    <source>
        <tissue evidence="1">Brain</tissue>
    </source>
</reference>